<evidence type="ECO:0000313" key="4">
    <source>
        <dbReference type="Proteomes" id="UP001286313"/>
    </source>
</evidence>
<dbReference type="AlphaFoldDB" id="A0AAE1KQP6"/>
<name>A0AAE1KQP6_PETCI</name>
<feature type="region of interest" description="Disordered" evidence="1">
    <location>
        <begin position="283"/>
        <end position="302"/>
    </location>
</feature>
<keyword evidence="4" id="KW-1185">Reference proteome</keyword>
<accession>A0AAE1KQP6</accession>
<organism evidence="3 4">
    <name type="scientific">Petrolisthes cinctipes</name>
    <name type="common">Flat porcelain crab</name>
    <dbReference type="NCBI Taxonomy" id="88211"/>
    <lineage>
        <taxon>Eukaryota</taxon>
        <taxon>Metazoa</taxon>
        <taxon>Ecdysozoa</taxon>
        <taxon>Arthropoda</taxon>
        <taxon>Crustacea</taxon>
        <taxon>Multicrustacea</taxon>
        <taxon>Malacostraca</taxon>
        <taxon>Eumalacostraca</taxon>
        <taxon>Eucarida</taxon>
        <taxon>Decapoda</taxon>
        <taxon>Pleocyemata</taxon>
        <taxon>Anomura</taxon>
        <taxon>Galatheoidea</taxon>
        <taxon>Porcellanidae</taxon>
        <taxon>Petrolisthes</taxon>
    </lineage>
</organism>
<dbReference type="EMBL" id="JAWQEG010001363">
    <property type="protein sequence ID" value="KAK3880012.1"/>
    <property type="molecule type" value="Genomic_DNA"/>
</dbReference>
<sequence length="424" mass="48494">MWRIRLSCALLLPILVLAHPSQALHRSQYPSPQQQQHHPQGPRNPPRILAILRTRRYWRPGPFASPETLPNPDSPTQDGLAYKNDYFTGSFAREDMDGDQMYAVGDQENAGLANQNAFNNQDFLVKDENGLPVIQNSLPDVNDLVPNQSGFGRHQNLLSGYQSPTLYQLHTLGNQNGQIDDQNIANYQNFIPEDLLDPIIRVPGTQINMMAHPDDPSVILSSNDHEDELMDNQNTIDDYSSNILPHQYRIADPNYSDYRPLFQDPRVNQNTRNQINTIIDPRVNQLNPTSDPRLNQNTRKRRTDLVTNGKDEAPDYPRTLPAAQPTLQDYIGDGPPRYSQHNQRPGQHTHLFLKDLVRDAIGKDGRMSTNFHHSPPWLKDRPVKRYLGIELPDYIATYSSMRTNNAHYLTKLHQLKQRMRSAGK</sequence>
<dbReference type="Proteomes" id="UP001286313">
    <property type="component" value="Unassembled WGS sequence"/>
</dbReference>
<protein>
    <submittedName>
        <fullName evidence="3">Uncharacterized protein</fullName>
    </submittedName>
</protein>
<evidence type="ECO:0000256" key="2">
    <source>
        <dbReference type="SAM" id="SignalP"/>
    </source>
</evidence>
<feature type="compositionally biased region" description="Polar residues" evidence="1">
    <location>
        <begin position="284"/>
        <end position="297"/>
    </location>
</feature>
<evidence type="ECO:0000256" key="1">
    <source>
        <dbReference type="SAM" id="MobiDB-lite"/>
    </source>
</evidence>
<comment type="caution">
    <text evidence="3">The sequence shown here is derived from an EMBL/GenBank/DDBJ whole genome shotgun (WGS) entry which is preliminary data.</text>
</comment>
<feature type="region of interest" description="Disordered" evidence="1">
    <location>
        <begin position="307"/>
        <end position="348"/>
    </location>
</feature>
<gene>
    <name evidence="3" type="ORF">Pcinc_015467</name>
</gene>
<feature type="region of interest" description="Disordered" evidence="1">
    <location>
        <begin position="26"/>
        <end position="46"/>
    </location>
</feature>
<feature type="signal peptide" evidence="2">
    <location>
        <begin position="1"/>
        <end position="18"/>
    </location>
</feature>
<feature type="chain" id="PRO_5042186531" evidence="2">
    <location>
        <begin position="19"/>
        <end position="424"/>
    </location>
</feature>
<feature type="compositionally biased region" description="Low complexity" evidence="1">
    <location>
        <begin position="26"/>
        <end position="41"/>
    </location>
</feature>
<proteinExistence type="predicted"/>
<reference evidence="3" key="1">
    <citation type="submission" date="2023-10" db="EMBL/GenBank/DDBJ databases">
        <title>Genome assemblies of two species of porcelain crab, Petrolisthes cinctipes and Petrolisthes manimaculis (Anomura: Porcellanidae).</title>
        <authorList>
            <person name="Angst P."/>
        </authorList>
    </citation>
    <scope>NUCLEOTIDE SEQUENCE</scope>
    <source>
        <strain evidence="3">PB745_01</strain>
        <tissue evidence="3">Gill</tissue>
    </source>
</reference>
<keyword evidence="2" id="KW-0732">Signal</keyword>
<evidence type="ECO:0000313" key="3">
    <source>
        <dbReference type="EMBL" id="KAK3880012.1"/>
    </source>
</evidence>